<keyword evidence="1" id="KW-1133">Transmembrane helix</keyword>
<organism evidence="2">
    <name type="scientific">Arundo donax</name>
    <name type="common">Giant reed</name>
    <name type="synonym">Donax arundinaceus</name>
    <dbReference type="NCBI Taxonomy" id="35708"/>
    <lineage>
        <taxon>Eukaryota</taxon>
        <taxon>Viridiplantae</taxon>
        <taxon>Streptophyta</taxon>
        <taxon>Embryophyta</taxon>
        <taxon>Tracheophyta</taxon>
        <taxon>Spermatophyta</taxon>
        <taxon>Magnoliopsida</taxon>
        <taxon>Liliopsida</taxon>
        <taxon>Poales</taxon>
        <taxon>Poaceae</taxon>
        <taxon>PACMAD clade</taxon>
        <taxon>Arundinoideae</taxon>
        <taxon>Arundineae</taxon>
        <taxon>Arundo</taxon>
    </lineage>
</organism>
<reference evidence="2" key="1">
    <citation type="submission" date="2014-09" db="EMBL/GenBank/DDBJ databases">
        <authorList>
            <person name="Magalhaes I.L.F."/>
            <person name="Oliveira U."/>
            <person name="Santos F.R."/>
            <person name="Vidigal T.H.D.A."/>
            <person name="Brescovit A.D."/>
            <person name="Santos A.J."/>
        </authorList>
    </citation>
    <scope>NUCLEOTIDE SEQUENCE</scope>
    <source>
        <tissue evidence="2">Shoot tissue taken approximately 20 cm above the soil surface</tissue>
    </source>
</reference>
<keyword evidence="1" id="KW-0472">Membrane</keyword>
<dbReference type="EMBL" id="GBRH01163764">
    <property type="protein sequence ID" value="JAE34132.1"/>
    <property type="molecule type" value="Transcribed_RNA"/>
</dbReference>
<accession>A0A0A9HBN0</accession>
<feature type="transmembrane region" description="Helical" evidence="1">
    <location>
        <begin position="12"/>
        <end position="30"/>
    </location>
</feature>
<sequence>MLMMGGPIHWSIFLNCMPSATTIITVFVNLRNFLLRRTKFNHEFTVV</sequence>
<name>A0A0A9HBN0_ARUDO</name>
<protein>
    <submittedName>
        <fullName evidence="2">Uncharacterized protein</fullName>
    </submittedName>
</protein>
<evidence type="ECO:0000313" key="2">
    <source>
        <dbReference type="EMBL" id="JAE34132.1"/>
    </source>
</evidence>
<dbReference type="AlphaFoldDB" id="A0A0A9HBN0"/>
<reference evidence="2" key="2">
    <citation type="journal article" date="2015" name="Data Brief">
        <title>Shoot transcriptome of the giant reed, Arundo donax.</title>
        <authorList>
            <person name="Barrero R.A."/>
            <person name="Guerrero F.D."/>
            <person name="Moolhuijzen P."/>
            <person name="Goolsby J.A."/>
            <person name="Tidwell J."/>
            <person name="Bellgard S.E."/>
            <person name="Bellgard M.I."/>
        </authorList>
    </citation>
    <scope>NUCLEOTIDE SEQUENCE</scope>
    <source>
        <tissue evidence="2">Shoot tissue taken approximately 20 cm above the soil surface</tissue>
    </source>
</reference>
<proteinExistence type="predicted"/>
<keyword evidence="1" id="KW-0812">Transmembrane</keyword>
<evidence type="ECO:0000256" key="1">
    <source>
        <dbReference type="SAM" id="Phobius"/>
    </source>
</evidence>